<proteinExistence type="predicted"/>
<keyword evidence="1" id="KW-0732">Signal</keyword>
<comment type="caution">
    <text evidence="2">The sequence shown here is derived from an EMBL/GenBank/DDBJ whole genome shotgun (WGS) entry which is preliminary data.</text>
</comment>
<keyword evidence="3" id="KW-1185">Reference proteome</keyword>
<evidence type="ECO:0000313" key="3">
    <source>
        <dbReference type="Proteomes" id="UP000019202"/>
    </source>
</evidence>
<dbReference type="STRING" id="1427518.XSR1_640007"/>
<dbReference type="OrthoDB" id="6461555at2"/>
<sequence>MVKSLLVIKAFLSTLIFFTSHAVGEVNSKVYFSCDTKKGNVKLEVKGNKIIYSISKDGINDFSFSSKGNDFSGFLYNSYSRYQTEYITISFNNGVYTYSVFSNYEDGMTSSGVTVVNNRNSKETKFECNSVHINDMYDLTSFLMCDKNNALGCG</sequence>
<dbReference type="Proteomes" id="UP000019202">
    <property type="component" value="Unassembled WGS sequence"/>
</dbReference>
<evidence type="ECO:0000256" key="1">
    <source>
        <dbReference type="SAM" id="SignalP"/>
    </source>
</evidence>
<reference evidence="2" key="1">
    <citation type="submission" date="2013-11" db="EMBL/GenBank/DDBJ databases">
        <title>Draft genome sequence and annotation of the entomopathogenic bacteria, Xenorhabdus cabanillasi strain JM26 and Xenorhabdus szentirmai strain DSM 16338.</title>
        <authorList>
            <person name="Gualtieri M."/>
            <person name="Ogier J.C."/>
            <person name="Pages S."/>
            <person name="Givaudan A."/>
            <person name="Gaudriault S."/>
        </authorList>
    </citation>
    <scope>NUCLEOTIDE SEQUENCE [LARGE SCALE GENOMIC DNA]</scope>
    <source>
        <strain evidence="2">DSM 16338</strain>
    </source>
</reference>
<accession>W1J348</accession>
<evidence type="ECO:0000313" key="2">
    <source>
        <dbReference type="EMBL" id="CDL85177.1"/>
    </source>
</evidence>
<dbReference type="RefSeq" id="WP_051462552.1">
    <property type="nucleotide sequence ID" value="NZ_CAWLWS010000126.1"/>
</dbReference>
<dbReference type="AlphaFoldDB" id="W1J348"/>
<feature type="chain" id="PRO_5004803793" evidence="1">
    <location>
        <begin position="23"/>
        <end position="154"/>
    </location>
</feature>
<dbReference type="EMBL" id="CBXF010000126">
    <property type="protein sequence ID" value="CDL85177.1"/>
    <property type="molecule type" value="Genomic_DNA"/>
</dbReference>
<gene>
    <name evidence="2" type="ORF">XSR1_640007</name>
</gene>
<name>W1J348_9GAMM</name>
<feature type="signal peptide" evidence="1">
    <location>
        <begin position="1"/>
        <end position="22"/>
    </location>
</feature>
<protein>
    <submittedName>
        <fullName evidence="2">Uncharacterized protein</fullName>
    </submittedName>
</protein>
<organism evidence="2 3">
    <name type="scientific">Xenorhabdus szentirmaii DSM 16338</name>
    <dbReference type="NCBI Taxonomy" id="1427518"/>
    <lineage>
        <taxon>Bacteria</taxon>
        <taxon>Pseudomonadati</taxon>
        <taxon>Pseudomonadota</taxon>
        <taxon>Gammaproteobacteria</taxon>
        <taxon>Enterobacterales</taxon>
        <taxon>Morganellaceae</taxon>
        <taxon>Xenorhabdus</taxon>
    </lineage>
</organism>